<accession>A0A9W7ZZ71</accession>
<feature type="transmembrane region" description="Helical" evidence="6">
    <location>
        <begin position="312"/>
        <end position="333"/>
    </location>
</feature>
<evidence type="ECO:0000256" key="3">
    <source>
        <dbReference type="ARBA" id="ARBA00022989"/>
    </source>
</evidence>
<protein>
    <submittedName>
        <fullName evidence="7">Uncharacterized protein</fullName>
    </submittedName>
</protein>
<evidence type="ECO:0000256" key="1">
    <source>
        <dbReference type="ARBA" id="ARBA00004141"/>
    </source>
</evidence>
<dbReference type="InterPro" id="IPR004776">
    <property type="entry name" value="Mem_transp_PIN-like"/>
</dbReference>
<name>A0A9W7ZZ71_9FUNG</name>
<feature type="transmembrane region" description="Helical" evidence="6">
    <location>
        <begin position="482"/>
        <end position="505"/>
    </location>
</feature>
<dbReference type="PANTHER" id="PTHR31794">
    <property type="entry name" value="AUXIN EFFLUX TRANSPORTER FAMILY PROTEIN (EUROFUNG)"/>
    <property type="match status" value="1"/>
</dbReference>
<feature type="transmembrane region" description="Helical" evidence="6">
    <location>
        <begin position="35"/>
        <end position="52"/>
    </location>
</feature>
<evidence type="ECO:0000256" key="2">
    <source>
        <dbReference type="ARBA" id="ARBA00022692"/>
    </source>
</evidence>
<keyword evidence="3 6" id="KW-1133">Transmembrane helix</keyword>
<comment type="subcellular location">
    <subcellularLocation>
        <location evidence="1">Membrane</location>
        <topology evidence="1">Multi-pass membrane protein</topology>
    </subcellularLocation>
</comment>
<gene>
    <name evidence="7" type="ORF">H4219_003875</name>
</gene>
<evidence type="ECO:0000313" key="8">
    <source>
        <dbReference type="Proteomes" id="UP001150538"/>
    </source>
</evidence>
<dbReference type="AlphaFoldDB" id="A0A9W7ZZ71"/>
<evidence type="ECO:0000256" key="4">
    <source>
        <dbReference type="ARBA" id="ARBA00023136"/>
    </source>
</evidence>
<dbReference type="EMBL" id="JANBPU010000109">
    <property type="protein sequence ID" value="KAJ1916255.1"/>
    <property type="molecule type" value="Genomic_DNA"/>
</dbReference>
<organism evidence="7 8">
    <name type="scientific">Mycoemilia scoparia</name>
    <dbReference type="NCBI Taxonomy" id="417184"/>
    <lineage>
        <taxon>Eukaryota</taxon>
        <taxon>Fungi</taxon>
        <taxon>Fungi incertae sedis</taxon>
        <taxon>Zoopagomycota</taxon>
        <taxon>Kickxellomycotina</taxon>
        <taxon>Kickxellomycetes</taxon>
        <taxon>Kickxellales</taxon>
        <taxon>Kickxellaceae</taxon>
        <taxon>Mycoemilia</taxon>
    </lineage>
</organism>
<comment type="caution">
    <text evidence="7">The sequence shown here is derived from an EMBL/GenBank/DDBJ whole genome shotgun (WGS) entry which is preliminary data.</text>
</comment>
<feature type="compositionally biased region" description="Low complexity" evidence="5">
    <location>
        <begin position="142"/>
        <end position="167"/>
    </location>
</feature>
<feature type="transmembrane region" description="Helical" evidence="6">
    <location>
        <begin position="419"/>
        <end position="437"/>
    </location>
</feature>
<reference evidence="7" key="1">
    <citation type="submission" date="2022-07" db="EMBL/GenBank/DDBJ databases">
        <title>Phylogenomic reconstructions and comparative analyses of Kickxellomycotina fungi.</title>
        <authorList>
            <person name="Reynolds N.K."/>
            <person name="Stajich J.E."/>
            <person name="Barry K."/>
            <person name="Grigoriev I.V."/>
            <person name="Crous P."/>
            <person name="Smith M.E."/>
        </authorList>
    </citation>
    <scope>NUCLEOTIDE SEQUENCE</scope>
    <source>
        <strain evidence="7">NBRC 100468</strain>
    </source>
</reference>
<evidence type="ECO:0000256" key="5">
    <source>
        <dbReference type="SAM" id="MobiDB-lite"/>
    </source>
</evidence>
<dbReference type="GO" id="GO:0005783">
    <property type="term" value="C:endoplasmic reticulum"/>
    <property type="evidence" value="ECO:0007669"/>
    <property type="project" value="TreeGrafter"/>
</dbReference>
<dbReference type="OrthoDB" id="191139at2759"/>
<feature type="region of interest" description="Disordered" evidence="5">
    <location>
        <begin position="142"/>
        <end position="176"/>
    </location>
</feature>
<proteinExistence type="predicted"/>
<keyword evidence="8" id="KW-1185">Reference proteome</keyword>
<dbReference type="Pfam" id="PF03547">
    <property type="entry name" value="Mem_trans"/>
    <property type="match status" value="2"/>
</dbReference>
<dbReference type="GO" id="GO:0016020">
    <property type="term" value="C:membrane"/>
    <property type="evidence" value="ECO:0007669"/>
    <property type="project" value="UniProtKB-SubCell"/>
</dbReference>
<dbReference type="PANTHER" id="PTHR31794:SF4">
    <property type="entry name" value="AUXIN EFFLUX TRANSPORTER FAMILY PROTEIN (EUROFUNG)"/>
    <property type="match status" value="1"/>
</dbReference>
<dbReference type="GO" id="GO:0055085">
    <property type="term" value="P:transmembrane transport"/>
    <property type="evidence" value="ECO:0007669"/>
    <property type="project" value="InterPro"/>
</dbReference>
<feature type="transmembrane region" description="Helical" evidence="6">
    <location>
        <begin position="280"/>
        <end position="300"/>
    </location>
</feature>
<feature type="compositionally biased region" description="Polar residues" evidence="5">
    <location>
        <begin position="233"/>
        <end position="243"/>
    </location>
</feature>
<sequence>MLKNLSVMNLNLFTPALLFSKMVDTLNPTMLLELWTEPVIYILYGSASLLWTRVGRKLLGIPGEYGRLLDVATFFSNTNTLPVSLIKSIAMSSGAAFLFNGPTDTKEQVAARGISYAMIFATMNNILRWSLGMILMGESSSSPSAQQKKSLAPHSINPSPNISYPSSANGSTTTIHNQGQSAVDLGAELLAIPHQSKDTQVINIDERTGLLSHSMGGPSSYRYPSSDDDDNTSVRTSRSDGTFSPMSGDLTMFVPTRTTPTLASRVKGVLRSIASGIKSCLNMPVYAILLAFVVICIPSFHAKFKSADSIFYTLWSTIDMCGDACVPIVLISLGGQLGTVKAKHEKAHSAENEANSSGAVATAGTAAPTTSSELAGQDVNGNGYSAVPMPLVRANTTNNSFVSTSIQNRGVILVMTGRFLFVPTISVCVLSFLRIYLPNAIPLLAEDPVFMLTLLILSATPPAINLITVAQATGKFEDEAALILLWSYLFGIAIMALEFSGFLWLTNVLKSVG</sequence>
<feature type="region of interest" description="Disordered" evidence="5">
    <location>
        <begin position="211"/>
        <end position="243"/>
    </location>
</feature>
<feature type="transmembrane region" description="Helical" evidence="6">
    <location>
        <begin position="449"/>
        <end position="470"/>
    </location>
</feature>
<keyword evidence="4 6" id="KW-0472">Membrane</keyword>
<evidence type="ECO:0000313" key="7">
    <source>
        <dbReference type="EMBL" id="KAJ1916255.1"/>
    </source>
</evidence>
<keyword evidence="2 6" id="KW-0812">Transmembrane</keyword>
<dbReference type="Proteomes" id="UP001150538">
    <property type="component" value="Unassembled WGS sequence"/>
</dbReference>
<evidence type="ECO:0000256" key="6">
    <source>
        <dbReference type="SAM" id="Phobius"/>
    </source>
</evidence>